<keyword evidence="11 14" id="KW-0460">Magnesium</keyword>
<evidence type="ECO:0000256" key="13">
    <source>
        <dbReference type="ARBA" id="ARBA00023239"/>
    </source>
</evidence>
<evidence type="ECO:0000256" key="7">
    <source>
        <dbReference type="ARBA" id="ARBA00012153"/>
    </source>
</evidence>
<organism evidence="16 17">
    <name type="scientific">Candidatus Ornithobacterium hominis</name>
    <dbReference type="NCBI Taxonomy" id="2497989"/>
    <lineage>
        <taxon>Bacteria</taxon>
        <taxon>Pseudomonadati</taxon>
        <taxon>Bacteroidota</taxon>
        <taxon>Flavobacteriia</taxon>
        <taxon>Flavobacteriales</taxon>
        <taxon>Weeksellaceae</taxon>
        <taxon>Ornithobacterium</taxon>
    </lineage>
</organism>
<dbReference type="InterPro" id="IPR036144">
    <property type="entry name" value="RibA-like_sf"/>
</dbReference>
<dbReference type="Proteomes" id="UP000262142">
    <property type="component" value="Unassembled WGS sequence"/>
</dbReference>
<evidence type="ECO:0000256" key="11">
    <source>
        <dbReference type="ARBA" id="ARBA00022842"/>
    </source>
</evidence>
<gene>
    <name evidence="16" type="primary">ribBA</name>
    <name evidence="14" type="synonym">ribB</name>
    <name evidence="16" type="ORF">SAMEA104719789_01629</name>
</gene>
<dbReference type="EC" id="4.1.99.12" evidence="7 14"/>
<evidence type="ECO:0000256" key="9">
    <source>
        <dbReference type="ARBA" id="ARBA00022619"/>
    </source>
</evidence>
<dbReference type="AlphaFoldDB" id="A0A383U4V5"/>
<feature type="binding site" evidence="14">
    <location>
        <position position="48"/>
    </location>
    <ligand>
        <name>D-ribulose 5-phosphate</name>
        <dbReference type="ChEBI" id="CHEBI:58121"/>
    </ligand>
</feature>
<evidence type="ECO:0000313" key="16">
    <source>
        <dbReference type="EMBL" id="SZD74171.1"/>
    </source>
</evidence>
<keyword evidence="10 14" id="KW-0479">Metal-binding</keyword>
<dbReference type="Gene3D" id="3.40.50.10990">
    <property type="entry name" value="GTP cyclohydrolase II"/>
    <property type="match status" value="1"/>
</dbReference>
<evidence type="ECO:0000256" key="8">
    <source>
        <dbReference type="ARBA" id="ARBA00018836"/>
    </source>
</evidence>
<comment type="similarity">
    <text evidence="14">Belongs to the DHBP synthase family.</text>
</comment>
<feature type="binding site" evidence="14">
    <location>
        <position position="44"/>
    </location>
    <ligand>
        <name>Mg(2+)</name>
        <dbReference type="ChEBI" id="CHEBI:18420"/>
        <label>2</label>
    </ligand>
</feature>
<comment type="function">
    <text evidence="3 14">Catalyzes the conversion of D-ribulose 5-phosphate to formate and 3,4-dihydroxy-2-butanone 4-phosphate.</text>
</comment>
<keyword evidence="17" id="KW-1185">Reference proteome</keyword>
<dbReference type="GO" id="GO:0000287">
    <property type="term" value="F:magnesium ion binding"/>
    <property type="evidence" value="ECO:0007669"/>
    <property type="project" value="UniProtKB-UniRule"/>
</dbReference>
<keyword evidence="9 14" id="KW-0686">Riboflavin biosynthesis</keyword>
<feature type="binding site" evidence="14">
    <location>
        <position position="44"/>
    </location>
    <ligand>
        <name>Mg(2+)</name>
        <dbReference type="ChEBI" id="CHEBI:18420"/>
        <label>1</label>
    </ligand>
</feature>
<reference evidence="16 17" key="1">
    <citation type="submission" date="2018-09" db="EMBL/GenBank/DDBJ databases">
        <authorList>
            <consortium name="Pathogen Informatics"/>
        </authorList>
    </citation>
    <scope>NUCLEOTIDE SEQUENCE [LARGE SCALE GENOMIC DNA]</scope>
    <source>
        <strain evidence="16 17">OH-22767</strain>
    </source>
</reference>
<dbReference type="InterPro" id="IPR017945">
    <property type="entry name" value="DHBP_synth_RibB-like_a/b_dom"/>
</dbReference>
<dbReference type="GO" id="GO:0003935">
    <property type="term" value="F:GTP cyclohydrolase II activity"/>
    <property type="evidence" value="ECO:0007669"/>
    <property type="project" value="TreeGrafter"/>
</dbReference>
<dbReference type="NCBIfam" id="TIGR00506">
    <property type="entry name" value="ribB"/>
    <property type="match status" value="1"/>
</dbReference>
<comment type="catalytic activity">
    <reaction evidence="1 14">
        <text>D-ribulose 5-phosphate = (2S)-2-hydroxy-3-oxobutyl phosphate + formate + H(+)</text>
        <dbReference type="Rhea" id="RHEA:18457"/>
        <dbReference type="ChEBI" id="CHEBI:15378"/>
        <dbReference type="ChEBI" id="CHEBI:15740"/>
        <dbReference type="ChEBI" id="CHEBI:58121"/>
        <dbReference type="ChEBI" id="CHEBI:58830"/>
        <dbReference type="EC" id="4.1.99.12"/>
    </reaction>
</comment>
<comment type="pathway">
    <text evidence="4 14">Cofactor biosynthesis; riboflavin biosynthesis; 2-hydroxy-3-oxobutyl phosphate from D-ribulose 5-phosphate: step 1/1.</text>
</comment>
<feature type="site" description="Essential for catalytic activity" evidence="14">
    <location>
        <position position="181"/>
    </location>
</feature>
<dbReference type="SUPFAM" id="SSF55821">
    <property type="entry name" value="YrdC/RibB"/>
    <property type="match status" value="1"/>
</dbReference>
<proteinExistence type="inferred from homology"/>
<dbReference type="UniPathway" id="UPA00275">
    <property type="reaction ID" value="UER00399"/>
</dbReference>
<accession>A0A383U4V5</accession>
<feature type="site" description="Essential for catalytic activity" evidence="14">
    <location>
        <position position="143"/>
    </location>
</feature>
<dbReference type="InterPro" id="IPR000422">
    <property type="entry name" value="DHBP_synthase_RibB"/>
</dbReference>
<dbReference type="OrthoDB" id="9793111at2"/>
<evidence type="ECO:0000313" key="17">
    <source>
        <dbReference type="Proteomes" id="UP000262142"/>
    </source>
</evidence>
<feature type="binding site" evidence="14">
    <location>
        <begin position="43"/>
        <end position="44"/>
    </location>
    <ligand>
        <name>D-ribulose 5-phosphate</name>
        <dbReference type="ChEBI" id="CHEBI:58121"/>
    </ligand>
</feature>
<dbReference type="SUPFAM" id="SSF142695">
    <property type="entry name" value="RibA-like"/>
    <property type="match status" value="1"/>
</dbReference>
<comment type="subunit">
    <text evidence="14">Homodimer.</text>
</comment>
<comment type="similarity">
    <text evidence="5">In the N-terminal section; belongs to the DHBP synthase family.</text>
</comment>
<feature type="binding site" evidence="14">
    <location>
        <position position="160"/>
    </location>
    <ligand>
        <name>Mg(2+)</name>
        <dbReference type="ChEBI" id="CHEBI:18420"/>
        <label>2</label>
    </ligand>
</feature>
<name>A0A383U4V5_9FLAO</name>
<dbReference type="GO" id="GO:0008686">
    <property type="term" value="F:3,4-dihydroxy-2-butanone-4-phosphate synthase activity"/>
    <property type="evidence" value="ECO:0007669"/>
    <property type="project" value="UniProtKB-UniRule"/>
</dbReference>
<evidence type="ECO:0000256" key="12">
    <source>
        <dbReference type="ARBA" id="ARBA00023211"/>
    </source>
</evidence>
<dbReference type="GO" id="GO:0005829">
    <property type="term" value="C:cytosol"/>
    <property type="evidence" value="ECO:0007669"/>
    <property type="project" value="TreeGrafter"/>
</dbReference>
<dbReference type="Gene3D" id="3.90.870.10">
    <property type="entry name" value="DHBP synthase"/>
    <property type="match status" value="1"/>
</dbReference>
<keyword evidence="13 14" id="KW-0456">Lyase</keyword>
<dbReference type="FunFam" id="3.90.870.10:FF:000001">
    <property type="entry name" value="Riboflavin biosynthesis protein RibBA"/>
    <property type="match status" value="1"/>
</dbReference>
<dbReference type="PIRSF" id="PIRSF001259">
    <property type="entry name" value="RibA"/>
    <property type="match status" value="1"/>
</dbReference>
<dbReference type="GO" id="GO:0030145">
    <property type="term" value="F:manganese ion binding"/>
    <property type="evidence" value="ECO:0007669"/>
    <property type="project" value="UniProtKB-UniRule"/>
</dbReference>
<evidence type="ECO:0000256" key="14">
    <source>
        <dbReference type="HAMAP-Rule" id="MF_00180"/>
    </source>
</evidence>
<keyword evidence="12 14" id="KW-0464">Manganese</keyword>
<evidence type="ECO:0000256" key="6">
    <source>
        <dbReference type="ARBA" id="ARBA00008976"/>
    </source>
</evidence>
<comment type="similarity">
    <text evidence="6">In the C-terminal section; belongs to the GTP cyclohydrolase II family.</text>
</comment>
<sequence length="387" mass="43282">MLEKKNTQDTNNIENKIQLNTIEEALNDFKQGKIIIVVDDENRENEGDFVTSAELITAEKINFMAKYGRGLHCAPLTEERCEQLNLHPMVGNNTDPKETAFTVSVDLLGHGVTTGISASDRAKTVQALMNNDTLPHHLSRPGHIFPLRAKNGGVLRRPGHTEAAIDLSILSGLKPGGVIVEIMNEDGTMARVPQLIEIAKKFDLKIISIEDLISYRLQNDSLIKRINEVNFQSIYGEYKLIAYQQTTNEQIHFAMTKANWSIDEVVPVRVKSTNTYFDLFSALHLGEKPLLKKITDIINQNGKGAIIFINNVADSDLILGKFKHYQDYLEGTNSQALMKTDQKDYGIGAQIIKDLGIKKIALITQNPRQKKAIGGYGLEIEEYIHLT</sequence>
<comment type="cofactor">
    <cofactor evidence="14">
        <name>Mg(2+)</name>
        <dbReference type="ChEBI" id="CHEBI:18420"/>
    </cofactor>
    <cofactor evidence="14">
        <name>Mn(2+)</name>
        <dbReference type="ChEBI" id="CHEBI:29035"/>
    </cofactor>
    <text evidence="14">Binds 2 divalent metal cations per subunit. Magnesium or manganese.</text>
</comment>
<dbReference type="GO" id="GO:0009231">
    <property type="term" value="P:riboflavin biosynthetic process"/>
    <property type="evidence" value="ECO:0007669"/>
    <property type="project" value="UniProtKB-UniRule"/>
</dbReference>
<evidence type="ECO:0000256" key="3">
    <source>
        <dbReference type="ARBA" id="ARBA00002284"/>
    </source>
</evidence>
<evidence type="ECO:0000256" key="4">
    <source>
        <dbReference type="ARBA" id="ARBA00004904"/>
    </source>
</evidence>
<dbReference type="EMBL" id="UNSC01000008">
    <property type="protein sequence ID" value="SZD74171.1"/>
    <property type="molecule type" value="Genomic_DNA"/>
</dbReference>
<comment type="cofactor">
    <cofactor evidence="2">
        <name>Mn(2+)</name>
        <dbReference type="ChEBI" id="CHEBI:29035"/>
    </cofactor>
</comment>
<feature type="binding site" evidence="14">
    <location>
        <begin position="157"/>
        <end position="161"/>
    </location>
    <ligand>
        <name>D-ribulose 5-phosphate</name>
        <dbReference type="ChEBI" id="CHEBI:58121"/>
    </ligand>
</feature>
<dbReference type="HAMAP" id="MF_00180">
    <property type="entry name" value="RibB"/>
    <property type="match status" value="1"/>
</dbReference>
<evidence type="ECO:0000256" key="5">
    <source>
        <dbReference type="ARBA" id="ARBA00005520"/>
    </source>
</evidence>
<dbReference type="InterPro" id="IPR032677">
    <property type="entry name" value="GTP_cyclohydro_II"/>
</dbReference>
<protein>
    <recommendedName>
        <fullName evidence="8 14">3,4-dihydroxy-2-butanone 4-phosphate synthase</fullName>
        <shortName evidence="14">DHBP synthase</shortName>
        <ecNumber evidence="7 14">4.1.99.12</ecNumber>
    </recommendedName>
</protein>
<evidence type="ECO:0000256" key="10">
    <source>
        <dbReference type="ARBA" id="ARBA00022723"/>
    </source>
</evidence>
<dbReference type="Pfam" id="PF00926">
    <property type="entry name" value="DHBP_synthase"/>
    <property type="match status" value="1"/>
</dbReference>
<evidence type="ECO:0000259" key="15">
    <source>
        <dbReference type="Pfam" id="PF00925"/>
    </source>
</evidence>
<feature type="domain" description="GTP cyclohydrolase II" evidence="15">
    <location>
        <begin position="225"/>
        <end position="384"/>
    </location>
</feature>
<evidence type="ECO:0000256" key="1">
    <source>
        <dbReference type="ARBA" id="ARBA00000141"/>
    </source>
</evidence>
<dbReference type="Pfam" id="PF00925">
    <property type="entry name" value="GTP_cyclohydro2"/>
    <property type="match status" value="1"/>
</dbReference>
<dbReference type="RefSeq" id="WP_119059787.1">
    <property type="nucleotide sequence ID" value="NZ_UNSC01000008.1"/>
</dbReference>
<evidence type="ECO:0000256" key="2">
    <source>
        <dbReference type="ARBA" id="ARBA00001936"/>
    </source>
</evidence>
<dbReference type="PANTHER" id="PTHR21327:SF18">
    <property type="entry name" value="3,4-DIHYDROXY-2-BUTANONE 4-PHOSPHATE SYNTHASE"/>
    <property type="match status" value="1"/>
</dbReference>
<dbReference type="PANTHER" id="PTHR21327">
    <property type="entry name" value="GTP CYCLOHYDROLASE II-RELATED"/>
    <property type="match status" value="1"/>
</dbReference>